<dbReference type="PANTHER" id="PTHR10996:SF114">
    <property type="entry name" value="GLYOXYLATE_HYDROXYPYRUVATE REDUCTASE A"/>
    <property type="match status" value="1"/>
</dbReference>
<dbReference type="GO" id="GO:0051287">
    <property type="term" value="F:NAD binding"/>
    <property type="evidence" value="ECO:0007669"/>
    <property type="project" value="InterPro"/>
</dbReference>
<protein>
    <submittedName>
        <fullName evidence="3">2-hydroxyacid dehydrogenase</fullName>
    </submittedName>
</protein>
<dbReference type="Pfam" id="PF02826">
    <property type="entry name" value="2-Hacid_dh_C"/>
    <property type="match status" value="1"/>
</dbReference>
<dbReference type="AlphaFoldDB" id="A0A086Y0P4"/>
<dbReference type="Gene3D" id="3.40.50.720">
    <property type="entry name" value="NAD(P)-binding Rossmann-like Domain"/>
    <property type="match status" value="2"/>
</dbReference>
<keyword evidence="4" id="KW-1185">Reference proteome</keyword>
<evidence type="ECO:0000256" key="1">
    <source>
        <dbReference type="ARBA" id="ARBA00023002"/>
    </source>
</evidence>
<comment type="caution">
    <text evidence="3">The sequence shown here is derived from an EMBL/GenBank/DDBJ whole genome shotgun (WGS) entry which is preliminary data.</text>
</comment>
<accession>A0A086Y0P4</accession>
<evidence type="ECO:0000259" key="2">
    <source>
        <dbReference type="Pfam" id="PF02826"/>
    </source>
</evidence>
<feature type="domain" description="D-isomer specific 2-hydroxyacid dehydrogenase NAD-binding" evidence="2">
    <location>
        <begin position="108"/>
        <end position="278"/>
    </location>
</feature>
<dbReference type="RefSeq" id="WP_035712314.1">
    <property type="nucleotide sequence ID" value="NZ_JGYG01000009.1"/>
</dbReference>
<dbReference type="EMBL" id="JGYG01000009">
    <property type="protein sequence ID" value="KFI27844.1"/>
    <property type="molecule type" value="Genomic_DNA"/>
</dbReference>
<dbReference type="SUPFAM" id="SSF52283">
    <property type="entry name" value="Formate/glycerate dehydrogenase catalytic domain-like"/>
    <property type="match status" value="1"/>
</dbReference>
<dbReference type="InterPro" id="IPR036291">
    <property type="entry name" value="NAD(P)-bd_dom_sf"/>
</dbReference>
<dbReference type="Proteomes" id="UP000028826">
    <property type="component" value="Unassembled WGS sequence"/>
</dbReference>
<name>A0A086Y0P4_9RHOB</name>
<dbReference type="STRING" id="195105.CN97_19565"/>
<dbReference type="InterPro" id="IPR050223">
    <property type="entry name" value="D-isomer_2-hydroxyacid_DH"/>
</dbReference>
<dbReference type="CDD" id="cd12164">
    <property type="entry name" value="GDH_like_2"/>
    <property type="match status" value="1"/>
</dbReference>
<dbReference type="SUPFAM" id="SSF51735">
    <property type="entry name" value="NAD(P)-binding Rossmann-fold domains"/>
    <property type="match status" value="1"/>
</dbReference>
<sequence length="313" mass="33810">MTILISADAERVATLSEILRREFPGRRVLAAPEGVMPGDMAAEDVRYLVTYRAPAGLRRLLPALRCVFSLSAGIDQFRQDDFPEQTELVRLVDPAVAASVADYVTLSVLLIHRDLLAYMVQKARRQWRQLPNPLPSERQVGILGLGELGSAAAERLRPFGFRLAGWSRTPRDVPGVASFTGVAGLKQMVSKSDILVCLLPLTEETRGIIDAELLAALPEGAGLVHAGRGPQLDQRALLAALNEGHLSAAVLDVTDPEPLPPDDPLWTHPRVILTPHVASQTRAGSAARTIAENIRRAERGEAMIGSVPRGVAC</sequence>
<dbReference type="GO" id="GO:0030267">
    <property type="term" value="F:glyoxylate reductase (NADPH) activity"/>
    <property type="evidence" value="ECO:0007669"/>
    <property type="project" value="TreeGrafter"/>
</dbReference>
<evidence type="ECO:0000313" key="3">
    <source>
        <dbReference type="EMBL" id="KFI27844.1"/>
    </source>
</evidence>
<dbReference type="PANTHER" id="PTHR10996">
    <property type="entry name" value="2-HYDROXYACID DEHYDROGENASE-RELATED"/>
    <property type="match status" value="1"/>
</dbReference>
<reference evidence="3 4" key="1">
    <citation type="submission" date="2014-03" db="EMBL/GenBank/DDBJ databases">
        <title>Genome of Haematobacter massiliensis CCUG 47968.</title>
        <authorList>
            <person name="Wang D."/>
            <person name="Wang G."/>
        </authorList>
    </citation>
    <scope>NUCLEOTIDE SEQUENCE [LARGE SCALE GENOMIC DNA]</scope>
    <source>
        <strain evidence="3 4">CCUG 47968</strain>
    </source>
</reference>
<dbReference type="InterPro" id="IPR006140">
    <property type="entry name" value="D-isomer_DH_NAD-bd"/>
</dbReference>
<organism evidence="3 4">
    <name type="scientific">Haematobacter massiliensis</name>
    <dbReference type="NCBI Taxonomy" id="195105"/>
    <lineage>
        <taxon>Bacteria</taxon>
        <taxon>Pseudomonadati</taxon>
        <taxon>Pseudomonadota</taxon>
        <taxon>Alphaproteobacteria</taxon>
        <taxon>Rhodobacterales</taxon>
        <taxon>Paracoccaceae</taxon>
        <taxon>Haematobacter</taxon>
    </lineage>
</organism>
<dbReference type="eggNOG" id="COG0111">
    <property type="taxonomic scope" value="Bacteria"/>
</dbReference>
<gene>
    <name evidence="3" type="ORF">CN97_19565</name>
</gene>
<evidence type="ECO:0000313" key="4">
    <source>
        <dbReference type="Proteomes" id="UP000028826"/>
    </source>
</evidence>
<dbReference type="GO" id="GO:0005829">
    <property type="term" value="C:cytosol"/>
    <property type="evidence" value="ECO:0007669"/>
    <property type="project" value="TreeGrafter"/>
</dbReference>
<dbReference type="GO" id="GO:0016618">
    <property type="term" value="F:hydroxypyruvate reductase [NAD(P)H] activity"/>
    <property type="evidence" value="ECO:0007669"/>
    <property type="project" value="TreeGrafter"/>
</dbReference>
<keyword evidence="1" id="KW-0560">Oxidoreductase</keyword>
<proteinExistence type="predicted"/>
<dbReference type="OrthoDB" id="9787219at2"/>